<dbReference type="GO" id="GO:0016787">
    <property type="term" value="F:hydrolase activity"/>
    <property type="evidence" value="ECO:0007669"/>
    <property type="project" value="UniProtKB-KW"/>
</dbReference>
<keyword evidence="3" id="KW-1185">Reference proteome</keyword>
<accession>A0ABP7VR91</accession>
<comment type="caution">
    <text evidence="2">The sequence shown here is derived from an EMBL/GenBank/DDBJ whole genome shotgun (WGS) entry which is preliminary data.</text>
</comment>
<proteinExistence type="predicted"/>
<dbReference type="Pfam" id="PF00884">
    <property type="entry name" value="Sulfatase"/>
    <property type="match status" value="1"/>
</dbReference>
<dbReference type="InterPro" id="IPR047838">
    <property type="entry name" value="STM4013-like"/>
</dbReference>
<feature type="domain" description="Sulfatase N-terminal" evidence="1">
    <location>
        <begin position="13"/>
        <end position="252"/>
    </location>
</feature>
<dbReference type="Proteomes" id="UP001500683">
    <property type="component" value="Unassembled WGS sequence"/>
</dbReference>
<organism evidence="2 3">
    <name type="scientific">Actinomadura miaoliensis</name>
    <dbReference type="NCBI Taxonomy" id="430685"/>
    <lineage>
        <taxon>Bacteria</taxon>
        <taxon>Bacillati</taxon>
        <taxon>Actinomycetota</taxon>
        <taxon>Actinomycetes</taxon>
        <taxon>Streptosporangiales</taxon>
        <taxon>Thermomonosporaceae</taxon>
        <taxon>Actinomadura</taxon>
    </lineage>
</organism>
<dbReference type="NCBIfam" id="NF038075">
    <property type="entry name" value="fam_STM4013"/>
    <property type="match status" value="1"/>
</dbReference>
<gene>
    <name evidence="2" type="ORF">GCM10022214_31460</name>
</gene>
<keyword evidence="2" id="KW-0378">Hydrolase</keyword>
<dbReference type="InterPro" id="IPR017850">
    <property type="entry name" value="Alkaline_phosphatase_core_sf"/>
</dbReference>
<evidence type="ECO:0000259" key="1">
    <source>
        <dbReference type="Pfam" id="PF00884"/>
    </source>
</evidence>
<dbReference type="InterPro" id="IPR000917">
    <property type="entry name" value="Sulfatase_N"/>
</dbReference>
<name>A0ABP7VR91_9ACTN</name>
<evidence type="ECO:0000313" key="2">
    <source>
        <dbReference type="EMBL" id="GAA4072843.1"/>
    </source>
</evidence>
<dbReference type="EMBL" id="BAAAZG010000018">
    <property type="protein sequence ID" value="GAA4072843.1"/>
    <property type="molecule type" value="Genomic_DNA"/>
</dbReference>
<reference evidence="3" key="1">
    <citation type="journal article" date="2019" name="Int. J. Syst. Evol. Microbiol.">
        <title>The Global Catalogue of Microorganisms (GCM) 10K type strain sequencing project: providing services to taxonomists for standard genome sequencing and annotation.</title>
        <authorList>
            <consortium name="The Broad Institute Genomics Platform"/>
            <consortium name="The Broad Institute Genome Sequencing Center for Infectious Disease"/>
            <person name="Wu L."/>
            <person name="Ma J."/>
        </authorList>
    </citation>
    <scope>NUCLEOTIDE SEQUENCE [LARGE SCALE GENOMIC DNA]</scope>
    <source>
        <strain evidence="3">JCM 16702</strain>
    </source>
</reference>
<dbReference type="Gene3D" id="3.40.720.10">
    <property type="entry name" value="Alkaline Phosphatase, subunit A"/>
    <property type="match status" value="1"/>
</dbReference>
<protein>
    <submittedName>
        <fullName evidence="2">STM4013/SEN3800 family hydrolase</fullName>
    </submittedName>
</protein>
<sequence length="266" mass="29170">MHDMNEIIGSHDLLLVTLDTLRYDVAAELAEAGETPTLTGLLPGGRWERRHTPGSFTYAAHAAMLAGFMPTPARPGPHPRLFASRFPGSETTAESTWVFDAADLPTGLARAGYHTVCVGGVGFFNKRTPLGSVLPGLFAESHWEPEFGVTDPASLTHQIDRVAETMARLPADRRLFLLLNVAALHQPNWFYLDGATRDDGDTRDSHAAALRHVDRHLARLFGLMRRPCFVIVCSDHGTAYGEDGHVGHRIGHEVVWTVPYGEFVLS</sequence>
<dbReference type="SUPFAM" id="SSF53649">
    <property type="entry name" value="Alkaline phosphatase-like"/>
    <property type="match status" value="1"/>
</dbReference>
<evidence type="ECO:0000313" key="3">
    <source>
        <dbReference type="Proteomes" id="UP001500683"/>
    </source>
</evidence>